<reference evidence="2 3" key="1">
    <citation type="journal article" date="2013" name="Proc. Natl. Acad. Sci. U.S.A.">
        <title>Fine-scale variation in meiotic recombination in Mimulus inferred from population shotgun sequencing.</title>
        <authorList>
            <person name="Hellsten U."/>
            <person name="Wright K.M."/>
            <person name="Jenkins J."/>
            <person name="Shu S."/>
            <person name="Yuan Y."/>
            <person name="Wessler S.R."/>
            <person name="Schmutz J."/>
            <person name="Willis J.H."/>
            <person name="Rokhsar D.S."/>
        </authorList>
    </citation>
    <scope>NUCLEOTIDE SEQUENCE [LARGE SCALE GENOMIC DNA]</scope>
    <source>
        <strain evidence="3">cv. DUN x IM62</strain>
    </source>
</reference>
<feature type="compositionally biased region" description="Polar residues" evidence="1">
    <location>
        <begin position="182"/>
        <end position="209"/>
    </location>
</feature>
<feature type="region of interest" description="Disordered" evidence="1">
    <location>
        <begin position="165"/>
        <end position="209"/>
    </location>
</feature>
<feature type="region of interest" description="Disordered" evidence="1">
    <location>
        <begin position="123"/>
        <end position="153"/>
    </location>
</feature>
<feature type="region of interest" description="Disordered" evidence="1">
    <location>
        <begin position="1"/>
        <end position="104"/>
    </location>
</feature>
<dbReference type="PANTHER" id="PTHR31949:SF15">
    <property type="entry name" value="ENDOCHITINASE A-LIKE ISOFORM X1"/>
    <property type="match status" value="1"/>
</dbReference>
<feature type="compositionally biased region" description="Polar residues" evidence="1">
    <location>
        <begin position="1"/>
        <end position="39"/>
    </location>
</feature>
<organism evidence="2 3">
    <name type="scientific">Erythranthe guttata</name>
    <name type="common">Yellow monkey flower</name>
    <name type="synonym">Mimulus guttatus</name>
    <dbReference type="NCBI Taxonomy" id="4155"/>
    <lineage>
        <taxon>Eukaryota</taxon>
        <taxon>Viridiplantae</taxon>
        <taxon>Streptophyta</taxon>
        <taxon>Embryophyta</taxon>
        <taxon>Tracheophyta</taxon>
        <taxon>Spermatophyta</taxon>
        <taxon>Magnoliopsida</taxon>
        <taxon>eudicotyledons</taxon>
        <taxon>Gunneridae</taxon>
        <taxon>Pentapetalae</taxon>
        <taxon>asterids</taxon>
        <taxon>lamiids</taxon>
        <taxon>Lamiales</taxon>
        <taxon>Phrymaceae</taxon>
        <taxon>Erythranthe</taxon>
    </lineage>
</organism>
<dbReference type="EMBL" id="KI631651">
    <property type="protein sequence ID" value="EYU26656.1"/>
    <property type="molecule type" value="Genomic_DNA"/>
</dbReference>
<dbReference type="eggNOG" id="ENOG502SHNQ">
    <property type="taxonomic scope" value="Eukaryota"/>
</dbReference>
<name>A0A022QFD1_ERYGU</name>
<dbReference type="AlphaFoldDB" id="A0A022QFD1"/>
<gene>
    <name evidence="2" type="ORF">MIMGU_mgv1a013847mg</name>
</gene>
<evidence type="ECO:0000313" key="2">
    <source>
        <dbReference type="EMBL" id="EYU26656.1"/>
    </source>
</evidence>
<evidence type="ECO:0000256" key="1">
    <source>
        <dbReference type="SAM" id="MobiDB-lite"/>
    </source>
</evidence>
<dbReference type="STRING" id="4155.A0A022QFD1"/>
<feature type="compositionally biased region" description="Low complexity" evidence="1">
    <location>
        <begin position="48"/>
        <end position="59"/>
    </location>
</feature>
<accession>A0A022QFD1</accession>
<dbReference type="Proteomes" id="UP000030748">
    <property type="component" value="Unassembled WGS sequence"/>
</dbReference>
<sequence>MGPTITKSSVQSRGTSPTVKSRPSKPSENILSSSQNPKVSSVPKRPVSASRSTRSSSSSNEKPKPRQKSCSPPKVRASVIRSGYKTGSKILSRSSNGVDDDVNPVLMGTKMVDRVVNMRKLAPPKQDEYAVSSDNTRKSSHENSGFGRSLSKKSLDMAIRHMDIRRSIPEKLRPIATRSGCAKSSTTTTVGDLSESPLSSNCDSSKSSM</sequence>
<protein>
    <submittedName>
        <fullName evidence="2">Uncharacterized protein</fullName>
    </submittedName>
</protein>
<proteinExistence type="predicted"/>
<keyword evidence="3" id="KW-1185">Reference proteome</keyword>
<dbReference type="PANTHER" id="PTHR31949">
    <property type="entry name" value="GASTRIC MUCIN-LIKE PROTEIN"/>
    <property type="match status" value="1"/>
</dbReference>
<evidence type="ECO:0000313" key="3">
    <source>
        <dbReference type="Proteomes" id="UP000030748"/>
    </source>
</evidence>